<evidence type="ECO:0000313" key="8">
    <source>
        <dbReference type="EMBL" id="MBK1883061.1"/>
    </source>
</evidence>
<dbReference type="GO" id="GO:0000271">
    <property type="term" value="P:polysaccharide biosynthetic process"/>
    <property type="evidence" value="ECO:0007669"/>
    <property type="project" value="InterPro"/>
</dbReference>
<feature type="transmembrane region" description="Helical" evidence="6">
    <location>
        <begin position="112"/>
        <end position="133"/>
    </location>
</feature>
<dbReference type="InterPro" id="IPR007267">
    <property type="entry name" value="GtrA_DPMS_TM"/>
</dbReference>
<keyword evidence="4 6" id="KW-1133">Transmembrane helix</keyword>
<dbReference type="AlphaFoldDB" id="A0A934S5P2"/>
<protein>
    <submittedName>
        <fullName evidence="8">GtrA family protein</fullName>
    </submittedName>
</protein>
<organism evidence="8 9">
    <name type="scientific">Luteolibacter pohnpeiensis</name>
    <dbReference type="NCBI Taxonomy" id="454153"/>
    <lineage>
        <taxon>Bacteria</taxon>
        <taxon>Pseudomonadati</taxon>
        <taxon>Verrucomicrobiota</taxon>
        <taxon>Verrucomicrobiia</taxon>
        <taxon>Verrucomicrobiales</taxon>
        <taxon>Verrucomicrobiaceae</taxon>
        <taxon>Luteolibacter</taxon>
    </lineage>
</organism>
<feature type="transmembrane region" description="Helical" evidence="6">
    <location>
        <begin position="21"/>
        <end position="41"/>
    </location>
</feature>
<feature type="transmembrane region" description="Helical" evidence="6">
    <location>
        <begin position="84"/>
        <end position="106"/>
    </location>
</feature>
<accession>A0A934S5P2</accession>
<dbReference type="PANTHER" id="PTHR38459">
    <property type="entry name" value="PROPHAGE BACTOPRENOL-LINKED GLUCOSE TRANSLOCASE HOMOLOG"/>
    <property type="match status" value="1"/>
</dbReference>
<comment type="similarity">
    <text evidence="2">Belongs to the GtrA family.</text>
</comment>
<keyword evidence="9" id="KW-1185">Reference proteome</keyword>
<dbReference type="RefSeq" id="WP_200270813.1">
    <property type="nucleotide sequence ID" value="NZ_JAENIJ010000017.1"/>
</dbReference>
<evidence type="ECO:0000256" key="5">
    <source>
        <dbReference type="ARBA" id="ARBA00023136"/>
    </source>
</evidence>
<comment type="caution">
    <text evidence="8">The sequence shown here is derived from an EMBL/GenBank/DDBJ whole genome shotgun (WGS) entry which is preliminary data.</text>
</comment>
<comment type="subcellular location">
    <subcellularLocation>
        <location evidence="1">Membrane</location>
        <topology evidence="1">Multi-pass membrane protein</topology>
    </subcellularLocation>
</comment>
<dbReference type="GO" id="GO:0005886">
    <property type="term" value="C:plasma membrane"/>
    <property type="evidence" value="ECO:0007669"/>
    <property type="project" value="TreeGrafter"/>
</dbReference>
<dbReference type="EMBL" id="JAENIJ010000017">
    <property type="protein sequence ID" value="MBK1883061.1"/>
    <property type="molecule type" value="Genomic_DNA"/>
</dbReference>
<sequence>MRLLPELISSQKEISTQAIRFIVVGILAMTVHFIAASLWMALGVPPLIANVGAFLTAFPVSYAGHLKWSFASQGEWDRSSLPRFAATALAGFAGNEMLYALLLHFTNLPPRLALLLVLGTVAASTFLLCRFWVFHRKAP</sequence>
<evidence type="ECO:0000259" key="7">
    <source>
        <dbReference type="Pfam" id="PF04138"/>
    </source>
</evidence>
<dbReference type="PANTHER" id="PTHR38459:SF1">
    <property type="entry name" value="PROPHAGE BACTOPRENOL-LINKED GLUCOSE TRANSLOCASE HOMOLOG"/>
    <property type="match status" value="1"/>
</dbReference>
<gene>
    <name evidence="8" type="ORF">JIN85_11585</name>
</gene>
<feature type="domain" description="GtrA/DPMS transmembrane" evidence="7">
    <location>
        <begin position="20"/>
        <end position="134"/>
    </location>
</feature>
<evidence type="ECO:0000256" key="1">
    <source>
        <dbReference type="ARBA" id="ARBA00004141"/>
    </source>
</evidence>
<reference evidence="8" key="1">
    <citation type="submission" date="2021-01" db="EMBL/GenBank/DDBJ databases">
        <title>Modified the classification status of verrucomicrobia.</title>
        <authorList>
            <person name="Feng X."/>
        </authorList>
    </citation>
    <scope>NUCLEOTIDE SEQUENCE</scope>
    <source>
        <strain evidence="8">KCTC 22041</strain>
    </source>
</reference>
<keyword evidence="3 6" id="KW-0812">Transmembrane</keyword>
<dbReference type="InterPro" id="IPR051401">
    <property type="entry name" value="GtrA_CellWall_Glycosyl"/>
</dbReference>
<evidence type="ECO:0000256" key="2">
    <source>
        <dbReference type="ARBA" id="ARBA00009399"/>
    </source>
</evidence>
<evidence type="ECO:0000256" key="4">
    <source>
        <dbReference type="ARBA" id="ARBA00022989"/>
    </source>
</evidence>
<dbReference type="Pfam" id="PF04138">
    <property type="entry name" value="GtrA_DPMS_TM"/>
    <property type="match status" value="1"/>
</dbReference>
<keyword evidence="5 6" id="KW-0472">Membrane</keyword>
<evidence type="ECO:0000313" key="9">
    <source>
        <dbReference type="Proteomes" id="UP000603141"/>
    </source>
</evidence>
<evidence type="ECO:0000256" key="6">
    <source>
        <dbReference type="SAM" id="Phobius"/>
    </source>
</evidence>
<proteinExistence type="inferred from homology"/>
<evidence type="ECO:0000256" key="3">
    <source>
        <dbReference type="ARBA" id="ARBA00022692"/>
    </source>
</evidence>
<dbReference type="Proteomes" id="UP000603141">
    <property type="component" value="Unassembled WGS sequence"/>
</dbReference>
<name>A0A934S5P2_9BACT</name>